<dbReference type="GO" id="GO:0005576">
    <property type="term" value="C:extracellular region"/>
    <property type="evidence" value="ECO:0007669"/>
    <property type="project" value="UniProtKB-SubCell"/>
</dbReference>
<keyword evidence="6" id="KW-0929">Antimicrobial</keyword>
<keyword evidence="7" id="KW-0081">Bacteriolytic enzyme</keyword>
<name>A0A9W6HDR3_9MICO</name>
<evidence type="ECO:0000256" key="6">
    <source>
        <dbReference type="ARBA" id="ARBA00022529"/>
    </source>
</evidence>
<keyword evidence="10" id="KW-1015">Disulfide bond</keyword>
<dbReference type="GO" id="GO:0016998">
    <property type="term" value="P:cell wall macromolecule catabolic process"/>
    <property type="evidence" value="ECO:0007669"/>
    <property type="project" value="InterPro"/>
</dbReference>
<evidence type="ECO:0000256" key="3">
    <source>
        <dbReference type="ARBA" id="ARBA00010646"/>
    </source>
</evidence>
<dbReference type="SUPFAM" id="SSF69318">
    <property type="entry name" value="Integrin alpha N-terminal domain"/>
    <property type="match status" value="2"/>
</dbReference>
<dbReference type="Pfam" id="PF01183">
    <property type="entry name" value="Glyco_hydro_25"/>
    <property type="match status" value="1"/>
</dbReference>
<evidence type="ECO:0000256" key="1">
    <source>
        <dbReference type="ARBA" id="ARBA00000632"/>
    </source>
</evidence>
<dbReference type="Pfam" id="PF13517">
    <property type="entry name" value="FG-GAP_3"/>
    <property type="match status" value="4"/>
</dbReference>
<dbReference type="EC" id="3.2.1.17" evidence="4"/>
<gene>
    <name evidence="13" type="ORF">GCM10017584_34620</name>
</gene>
<evidence type="ECO:0000256" key="4">
    <source>
        <dbReference type="ARBA" id="ARBA00012732"/>
    </source>
</evidence>
<dbReference type="InterPro" id="IPR002053">
    <property type="entry name" value="Glyco_hydro_25"/>
</dbReference>
<comment type="similarity">
    <text evidence="3">Belongs to the glycosyl hydrolase 25 family.</text>
</comment>
<evidence type="ECO:0000256" key="5">
    <source>
        <dbReference type="ARBA" id="ARBA00022525"/>
    </source>
</evidence>
<organism evidence="13 14">
    <name type="scientific">Leifsonia poae</name>
    <dbReference type="NCBI Taxonomy" id="110933"/>
    <lineage>
        <taxon>Bacteria</taxon>
        <taxon>Bacillati</taxon>
        <taxon>Actinomycetota</taxon>
        <taxon>Actinomycetes</taxon>
        <taxon>Micrococcales</taxon>
        <taxon>Microbacteriaceae</taxon>
        <taxon>Leifsonia</taxon>
    </lineage>
</organism>
<sequence>MNAARNHAMGSTIPVEASEGSGSKFRSLAAARPAGVQGLDVSGWQVLNLANWRTIYANGGRFAYVKATESTDYRSSQFAEQYSDSYTAGLAHGAYHFATPNTSSGATQANFFVNNGGGWTNDGRTLPPLLDIEYNPYGATCYGLSAAQMVSWIRDFSNTILARTGRLPAIYSTTDWWTRCTGNTSSFGANPLFIARYPSNIASGAGTLPAGWSRYTMWQYADAGVFPGDQDVFNGTEAQLAAFARGTSTGGGGATPIPPAPTPLTAPVIGTGDLNGDGKPDFIARRPDGTLWFYAGTGTVSSSDSGYAAAVQIGVGWNAFDTILGVGDFTGDGKPDLVARKTDGTLWLYASNNAAKSKPTFASGRQIGTGWSVYTEISAAGDFDGDGKADLLARRPDGTLWFYAGTGVVGGNAQGYAAGKKIGTGWNVFKQVLGVGDLNRDGKADLIGLMPNGSAYYYAGTRRTSGTNAWYLPARPVTLSGVTGTSTLVAPGDLNRDGTPDLLARSAAGALTYLPGSVVKDEGYSAAKTSAGGWNVNTNELGVGDFSGDGKADVLATRADGSLWLYPGLGSMTSTGALYVTPSRIGTSWQVYSKLVAPGDFNGDGKPDLLGIRADGTFWFYAGTGKVAGADTGYKPGVKVGHGWGVYDTVVGVGDFNADGRSDLIARRPDGSLWFYAGTAVVDSTHEGYKPAVKLATNWQIFDTILGVGDVNSDGRPDIVARRTDGTLSFFAGTGKPSATNSGFAPEVQIGRGWNTFQTLVGGQDANGDRINDIIGIRADGSALFYAGTGTAGSTTGSFSSTMAIGTGWQIYG</sequence>
<evidence type="ECO:0000256" key="2">
    <source>
        <dbReference type="ARBA" id="ARBA00004613"/>
    </source>
</evidence>
<dbReference type="SMART" id="SM00641">
    <property type="entry name" value="Glyco_25"/>
    <property type="match status" value="1"/>
</dbReference>
<comment type="caution">
    <text evidence="13">The sequence shown here is derived from an EMBL/GenBank/DDBJ whole genome shotgun (WGS) entry which is preliminary data.</text>
</comment>
<evidence type="ECO:0000256" key="8">
    <source>
        <dbReference type="ARBA" id="ARBA00022729"/>
    </source>
</evidence>
<evidence type="ECO:0000256" key="12">
    <source>
        <dbReference type="ARBA" id="ARBA00055588"/>
    </source>
</evidence>
<dbReference type="InterPro" id="IPR018077">
    <property type="entry name" value="Glyco_hydro_fam25_subgr"/>
</dbReference>
<comment type="catalytic activity">
    <reaction evidence="1">
        <text>Hydrolysis of (1-&gt;4)-beta-linkages between N-acetylmuramic acid and N-acetyl-D-glucosamine residues in a peptidoglycan and between N-acetyl-D-glucosamine residues in chitodextrins.</text>
        <dbReference type="EC" id="3.2.1.17"/>
    </reaction>
</comment>
<evidence type="ECO:0000256" key="9">
    <source>
        <dbReference type="ARBA" id="ARBA00022801"/>
    </source>
</evidence>
<dbReference type="PANTHER" id="PTHR46580">
    <property type="entry name" value="SENSOR KINASE-RELATED"/>
    <property type="match status" value="1"/>
</dbReference>
<keyword evidence="11" id="KW-0326">Glycosidase</keyword>
<evidence type="ECO:0000256" key="11">
    <source>
        <dbReference type="ARBA" id="ARBA00023295"/>
    </source>
</evidence>
<keyword evidence="9" id="KW-0378">Hydrolase</keyword>
<comment type="subcellular location">
    <subcellularLocation>
        <location evidence="2">Secreted</location>
    </subcellularLocation>
</comment>
<dbReference type="Gene3D" id="3.20.20.80">
    <property type="entry name" value="Glycosidases"/>
    <property type="match status" value="1"/>
</dbReference>
<dbReference type="EMBL" id="BSEN01000015">
    <property type="protein sequence ID" value="GLJ77888.1"/>
    <property type="molecule type" value="Genomic_DNA"/>
</dbReference>
<dbReference type="InterPro" id="IPR013517">
    <property type="entry name" value="FG-GAP"/>
</dbReference>
<keyword evidence="8" id="KW-0732">Signal</keyword>
<keyword evidence="5" id="KW-0964">Secreted</keyword>
<evidence type="ECO:0000313" key="13">
    <source>
        <dbReference type="EMBL" id="GLJ77888.1"/>
    </source>
</evidence>
<dbReference type="InterPro" id="IPR017853">
    <property type="entry name" value="GH"/>
</dbReference>
<dbReference type="Gene3D" id="2.115.10.10">
    <property type="entry name" value="Tachylectin 2"/>
    <property type="match status" value="3"/>
</dbReference>
<keyword evidence="14" id="KW-1185">Reference proteome</keyword>
<dbReference type="CDD" id="cd06412">
    <property type="entry name" value="GH25_CH-type"/>
    <property type="match status" value="1"/>
</dbReference>
<dbReference type="GO" id="GO:0003796">
    <property type="term" value="F:lysozyme activity"/>
    <property type="evidence" value="ECO:0007669"/>
    <property type="project" value="UniProtKB-EC"/>
</dbReference>
<dbReference type="PANTHER" id="PTHR46580:SF4">
    <property type="entry name" value="ATP_GTP-BINDING PROTEIN"/>
    <property type="match status" value="1"/>
</dbReference>
<comment type="function">
    <text evidence="12">This enzyme has both lysozyme (acetylmuramidase) and diacetylmuramidase activities.</text>
</comment>
<reference evidence="13" key="2">
    <citation type="submission" date="2023-01" db="EMBL/GenBank/DDBJ databases">
        <authorList>
            <person name="Sun Q."/>
            <person name="Evtushenko L."/>
        </authorList>
    </citation>
    <scope>NUCLEOTIDE SEQUENCE</scope>
    <source>
        <strain evidence="13">VKM Ac-1401</strain>
    </source>
</reference>
<evidence type="ECO:0000256" key="10">
    <source>
        <dbReference type="ARBA" id="ARBA00023157"/>
    </source>
</evidence>
<dbReference type="FunFam" id="3.20.20.80:FF:000060">
    <property type="entry name" value="Lysozyme M1"/>
    <property type="match status" value="1"/>
</dbReference>
<dbReference type="Pfam" id="PF01839">
    <property type="entry name" value="FG-GAP"/>
    <property type="match status" value="1"/>
</dbReference>
<dbReference type="PROSITE" id="PS51904">
    <property type="entry name" value="GLYCOSYL_HYDROL_F25_2"/>
    <property type="match status" value="1"/>
</dbReference>
<evidence type="ECO:0000313" key="14">
    <source>
        <dbReference type="Proteomes" id="UP001142372"/>
    </source>
</evidence>
<accession>A0A9W6HDR3</accession>
<dbReference type="AlphaFoldDB" id="A0A9W6HDR3"/>
<dbReference type="InterPro" id="IPR028994">
    <property type="entry name" value="Integrin_alpha_N"/>
</dbReference>
<protein>
    <recommendedName>
        <fullName evidence="4">lysozyme</fullName>
        <ecNumber evidence="4">3.2.1.17</ecNumber>
    </recommendedName>
</protein>
<evidence type="ECO:0000256" key="7">
    <source>
        <dbReference type="ARBA" id="ARBA00022638"/>
    </source>
</evidence>
<dbReference type="SUPFAM" id="SSF51445">
    <property type="entry name" value="(Trans)glycosidases"/>
    <property type="match status" value="1"/>
</dbReference>
<dbReference type="Proteomes" id="UP001142372">
    <property type="component" value="Unassembled WGS sequence"/>
</dbReference>
<reference evidence="13" key="1">
    <citation type="journal article" date="2014" name="Int. J. Syst. Evol. Microbiol.">
        <title>Complete genome sequence of Corynebacterium casei LMG S-19264T (=DSM 44701T), isolated from a smear-ripened cheese.</title>
        <authorList>
            <consortium name="US DOE Joint Genome Institute (JGI-PGF)"/>
            <person name="Walter F."/>
            <person name="Albersmeier A."/>
            <person name="Kalinowski J."/>
            <person name="Ruckert C."/>
        </authorList>
    </citation>
    <scope>NUCLEOTIDE SEQUENCE</scope>
    <source>
        <strain evidence="13">VKM Ac-1401</strain>
    </source>
</reference>
<dbReference type="GO" id="GO:0031640">
    <property type="term" value="P:killing of cells of another organism"/>
    <property type="evidence" value="ECO:0007669"/>
    <property type="project" value="UniProtKB-KW"/>
</dbReference>
<proteinExistence type="inferred from homology"/>
<dbReference type="GO" id="GO:0042742">
    <property type="term" value="P:defense response to bacterium"/>
    <property type="evidence" value="ECO:0007669"/>
    <property type="project" value="UniProtKB-KW"/>
</dbReference>
<dbReference type="GO" id="GO:0009253">
    <property type="term" value="P:peptidoglycan catabolic process"/>
    <property type="evidence" value="ECO:0007669"/>
    <property type="project" value="InterPro"/>
</dbReference>